<evidence type="ECO:0000259" key="2">
    <source>
        <dbReference type="Pfam" id="PF12773"/>
    </source>
</evidence>
<organism evidence="3 4">
    <name type="scientific">Actinoplanes aureus</name>
    <dbReference type="NCBI Taxonomy" id="2792083"/>
    <lineage>
        <taxon>Bacteria</taxon>
        <taxon>Bacillati</taxon>
        <taxon>Actinomycetota</taxon>
        <taxon>Actinomycetes</taxon>
        <taxon>Micromonosporales</taxon>
        <taxon>Micromonosporaceae</taxon>
        <taxon>Actinoplanes</taxon>
    </lineage>
</organism>
<comment type="caution">
    <text evidence="3">The sequence shown here is derived from an EMBL/GenBank/DDBJ whole genome shotgun (WGS) entry which is preliminary data.</text>
</comment>
<evidence type="ECO:0000313" key="3">
    <source>
        <dbReference type="EMBL" id="MBG0563098.1"/>
    </source>
</evidence>
<keyword evidence="1" id="KW-0472">Membrane</keyword>
<accession>A0A931FX36</accession>
<keyword evidence="4" id="KW-1185">Reference proteome</keyword>
<keyword evidence="1" id="KW-0812">Transmembrane</keyword>
<reference evidence="3" key="1">
    <citation type="submission" date="2020-11" db="EMBL/GenBank/DDBJ databases">
        <title>Isolation and identification of active actinomycetes.</title>
        <authorList>
            <person name="Sun X."/>
        </authorList>
    </citation>
    <scope>NUCLEOTIDE SEQUENCE</scope>
    <source>
        <strain evidence="3">NEAU-A11</strain>
    </source>
</reference>
<gene>
    <name evidence="3" type="ORF">I4J89_16735</name>
</gene>
<keyword evidence="1" id="KW-1133">Transmembrane helix</keyword>
<proteinExistence type="predicted"/>
<name>A0A931FX36_9ACTN</name>
<dbReference type="InterPro" id="IPR025874">
    <property type="entry name" value="DZR"/>
</dbReference>
<dbReference type="Pfam" id="PF12773">
    <property type="entry name" value="DZR"/>
    <property type="match status" value="1"/>
</dbReference>
<feature type="transmembrane region" description="Helical" evidence="1">
    <location>
        <begin position="87"/>
        <end position="107"/>
    </location>
</feature>
<feature type="domain" description="DZANK-type" evidence="2">
    <location>
        <begin position="7"/>
        <end position="54"/>
    </location>
</feature>
<sequence>MATMTACPACRTVVLPGQQACMRCGDTLGEKPVRTCAACGRASGEEARFCARCGHALDTPAVPPEPPAPPADTTDVMIGAASFPKRLTAFLAALFSLIVAVTVLQIVENRYFQPESTVTAFFRALTGRDAEAAGELLTSVPGAVDQVLLQDSVLKANGYTPPDDPKVENAEITGNDATVRVSFQLGGQRHEQSLYLVRDSAATAGLFHRWRLAGGIYSLDVAAAGLDSVLVAGTPVALPLDEYPTVTLAAYPGAYTVSLPEHRLWAAQPAVAYVGGSADDGVSGTAVELLPAVKDSARTEIDEQIRAYLDECAGKRTLTPSGCPFSSYSYQEVRKVRWKITQYPQYDLSPAGGQLVVTTVNYGMAEVSGIVPSSFGAGGYPYSDQVTFPISGTVTESGGGLTYQPAAEAMD</sequence>
<dbReference type="EMBL" id="JADQTO010000007">
    <property type="protein sequence ID" value="MBG0563098.1"/>
    <property type="molecule type" value="Genomic_DNA"/>
</dbReference>
<protein>
    <submittedName>
        <fullName evidence="3">Zinc ribbon domain-containing protein</fullName>
    </submittedName>
</protein>
<evidence type="ECO:0000313" key="4">
    <source>
        <dbReference type="Proteomes" id="UP000598146"/>
    </source>
</evidence>
<evidence type="ECO:0000256" key="1">
    <source>
        <dbReference type="SAM" id="Phobius"/>
    </source>
</evidence>
<dbReference type="AlphaFoldDB" id="A0A931FX36"/>
<dbReference type="Proteomes" id="UP000598146">
    <property type="component" value="Unassembled WGS sequence"/>
</dbReference>